<dbReference type="PANTHER" id="PTHR43215">
    <property type="entry name" value="RADIAL SPOKE HEAD 1 HOMOLOG"/>
    <property type="match status" value="1"/>
</dbReference>
<dbReference type="GO" id="GO:0035082">
    <property type="term" value="P:axoneme assembly"/>
    <property type="evidence" value="ECO:0007669"/>
    <property type="project" value="TreeGrafter"/>
</dbReference>
<dbReference type="Pfam" id="PF02493">
    <property type="entry name" value="MORN"/>
    <property type="match status" value="6"/>
</dbReference>
<dbReference type="GO" id="GO:0007286">
    <property type="term" value="P:spermatid development"/>
    <property type="evidence" value="ECO:0007669"/>
    <property type="project" value="TreeGrafter"/>
</dbReference>
<dbReference type="GO" id="GO:0005634">
    <property type="term" value="C:nucleus"/>
    <property type="evidence" value="ECO:0007669"/>
    <property type="project" value="TreeGrafter"/>
</dbReference>
<dbReference type="Gene3D" id="2.20.110.10">
    <property type="entry name" value="Histone H3 K4-specific methyltransferase SET7/9 N-terminal domain"/>
    <property type="match status" value="2"/>
</dbReference>
<proteinExistence type="predicted"/>
<reference evidence="3" key="1">
    <citation type="submission" date="2023-08" db="EMBL/GenBank/DDBJ databases">
        <authorList>
            <person name="Alioto T."/>
            <person name="Alioto T."/>
            <person name="Gomez Garrido J."/>
        </authorList>
    </citation>
    <scope>NUCLEOTIDE SEQUENCE</scope>
</reference>
<evidence type="ECO:0000256" key="1">
    <source>
        <dbReference type="ARBA" id="ARBA00022737"/>
    </source>
</evidence>
<evidence type="ECO:0000256" key="2">
    <source>
        <dbReference type="SAM" id="MobiDB-lite"/>
    </source>
</evidence>
<feature type="compositionally biased region" description="Basic and acidic residues" evidence="2">
    <location>
        <begin position="21"/>
        <end position="32"/>
    </location>
</feature>
<dbReference type="PANTHER" id="PTHR43215:SF14">
    <property type="entry name" value="RADIAL SPOKE HEAD 1 HOMOLOG"/>
    <property type="match status" value="1"/>
</dbReference>
<feature type="region of interest" description="Disordered" evidence="2">
    <location>
        <begin position="1"/>
        <end position="32"/>
    </location>
</feature>
<gene>
    <name evidence="3" type="ORF">OCTVUL_1B015703</name>
</gene>
<name>A0AA36AWM1_OCTVU</name>
<dbReference type="EMBL" id="OX597818">
    <property type="protein sequence ID" value="CAI9722921.1"/>
    <property type="molecule type" value="Genomic_DNA"/>
</dbReference>
<keyword evidence="1" id="KW-0677">Repeat</keyword>
<feature type="region of interest" description="Disordered" evidence="2">
    <location>
        <begin position="227"/>
        <end position="302"/>
    </location>
</feature>
<feature type="compositionally biased region" description="Acidic residues" evidence="2">
    <location>
        <begin position="233"/>
        <end position="254"/>
    </location>
</feature>
<evidence type="ECO:0008006" key="5">
    <source>
        <dbReference type="Google" id="ProtNLM"/>
    </source>
</evidence>
<sequence>MSLPASDEGEEEQGTYLGEYEGERNEREERHGMGKAILPNLDSYTGMYEDGRRHGTGVYRFKNEARYTGEYQYNKKHGQGTFIYPDGSKYEGQWVKDQRCGSGTYYYVNGDIYTGEWEEHVRHGQGSYIYAGTKSQYIGCWANGRMNGFGELIHANHKYVGTFKDDRPDGIGKYVFDIGCEQQGTYVQVRKDQDLSLFEEEEIAQVTIPVWIAGATTGLHLKPSQEELPVEHIEEEEEAKEPEVLEEEGEEKEAEPEKTEESSDNTDPEAETILLGQGDVPQASLEDNDAEDEDEVDIPQED</sequence>
<evidence type="ECO:0000313" key="3">
    <source>
        <dbReference type="EMBL" id="CAI9722921.1"/>
    </source>
</evidence>
<dbReference type="InterPro" id="IPR003409">
    <property type="entry name" value="MORN"/>
</dbReference>
<evidence type="ECO:0000313" key="4">
    <source>
        <dbReference type="Proteomes" id="UP001162480"/>
    </source>
</evidence>
<dbReference type="SUPFAM" id="SSF82185">
    <property type="entry name" value="Histone H3 K4-specific methyltransferase SET7/9 N-terminal domain"/>
    <property type="match status" value="2"/>
</dbReference>
<dbReference type="SMART" id="SM00698">
    <property type="entry name" value="MORN"/>
    <property type="match status" value="7"/>
</dbReference>
<protein>
    <recommendedName>
        <fullName evidence="5">Radial spoke head 1 homolog</fullName>
    </recommendedName>
</protein>
<organism evidence="3 4">
    <name type="scientific">Octopus vulgaris</name>
    <name type="common">Common octopus</name>
    <dbReference type="NCBI Taxonomy" id="6645"/>
    <lineage>
        <taxon>Eukaryota</taxon>
        <taxon>Metazoa</taxon>
        <taxon>Spiralia</taxon>
        <taxon>Lophotrochozoa</taxon>
        <taxon>Mollusca</taxon>
        <taxon>Cephalopoda</taxon>
        <taxon>Coleoidea</taxon>
        <taxon>Octopodiformes</taxon>
        <taxon>Octopoda</taxon>
        <taxon>Incirrata</taxon>
        <taxon>Octopodidae</taxon>
        <taxon>Octopus</taxon>
    </lineage>
</organism>
<dbReference type="Proteomes" id="UP001162480">
    <property type="component" value="Chromosome 5"/>
</dbReference>
<accession>A0AA36AWM1</accession>
<feature type="compositionally biased region" description="Acidic residues" evidence="2">
    <location>
        <begin position="286"/>
        <end position="302"/>
    </location>
</feature>
<dbReference type="GO" id="GO:0031514">
    <property type="term" value="C:motile cilium"/>
    <property type="evidence" value="ECO:0007669"/>
    <property type="project" value="TreeGrafter"/>
</dbReference>
<dbReference type="AlphaFoldDB" id="A0AA36AWM1"/>
<keyword evidence="4" id="KW-1185">Reference proteome</keyword>